<feature type="transmembrane region" description="Helical" evidence="2">
    <location>
        <begin position="161"/>
        <end position="182"/>
    </location>
</feature>
<keyword evidence="4" id="KW-1185">Reference proteome</keyword>
<evidence type="ECO:0000313" key="4">
    <source>
        <dbReference type="Proteomes" id="UP000015102"/>
    </source>
</evidence>
<feature type="transmembrane region" description="Helical" evidence="2">
    <location>
        <begin position="430"/>
        <end position="452"/>
    </location>
</feature>
<feature type="transmembrane region" description="Helical" evidence="2">
    <location>
        <begin position="202"/>
        <end position="223"/>
    </location>
</feature>
<dbReference type="SUPFAM" id="SSF103473">
    <property type="entry name" value="MFS general substrate transporter"/>
    <property type="match status" value="1"/>
</dbReference>
<dbReference type="Gene3D" id="1.20.1250.20">
    <property type="entry name" value="MFS general substrate transporter like domains"/>
    <property type="match status" value="2"/>
</dbReference>
<dbReference type="EnsemblMetazoa" id="MESCA001723-RA">
    <property type="protein sequence ID" value="MESCA001723-PA"/>
    <property type="gene ID" value="MESCA001723"/>
</dbReference>
<evidence type="ECO:0000256" key="2">
    <source>
        <dbReference type="SAM" id="Phobius"/>
    </source>
</evidence>
<dbReference type="PANTHER" id="PTHR11328:SF49">
    <property type="entry name" value="MAJOR FACILITATOR SUPERFAMILY DOMAIN-CONTAINING PROTEIN 12-LIKE PROTEIN"/>
    <property type="match status" value="1"/>
</dbReference>
<reference evidence="4" key="1">
    <citation type="submission" date="2013-02" db="EMBL/GenBank/DDBJ databases">
        <authorList>
            <person name="Hughes D."/>
        </authorList>
    </citation>
    <scope>NUCLEOTIDE SEQUENCE</scope>
    <source>
        <strain>Durham</strain>
        <strain evidence="4">NC isolate 2 -- Noor lab</strain>
    </source>
</reference>
<dbReference type="InterPro" id="IPR036259">
    <property type="entry name" value="MFS_trans_sf"/>
</dbReference>
<feature type="transmembrane region" description="Helical" evidence="2">
    <location>
        <begin position="89"/>
        <end position="105"/>
    </location>
</feature>
<dbReference type="STRING" id="36166.T1GEG1"/>
<dbReference type="GO" id="GO:0005886">
    <property type="term" value="C:plasma membrane"/>
    <property type="evidence" value="ECO:0007669"/>
    <property type="project" value="TreeGrafter"/>
</dbReference>
<feature type="transmembrane region" description="Helical" evidence="2">
    <location>
        <begin position="117"/>
        <end position="140"/>
    </location>
</feature>
<dbReference type="OMA" id="CEKIGYG"/>
<feature type="transmembrane region" description="Helical" evidence="2">
    <location>
        <begin position="282"/>
        <end position="302"/>
    </location>
</feature>
<dbReference type="InterPro" id="IPR039672">
    <property type="entry name" value="MFS_2"/>
</dbReference>
<reference evidence="3" key="2">
    <citation type="submission" date="2015-06" db="UniProtKB">
        <authorList>
            <consortium name="EnsemblMetazoa"/>
        </authorList>
    </citation>
    <scope>IDENTIFICATION</scope>
</reference>
<dbReference type="Proteomes" id="UP000015102">
    <property type="component" value="Unassembled WGS sequence"/>
</dbReference>
<dbReference type="EMBL" id="CAQQ02392006">
    <property type="status" value="NOT_ANNOTATED_CDS"/>
    <property type="molecule type" value="Genomic_DNA"/>
</dbReference>
<feature type="transmembrane region" description="Helical" evidence="2">
    <location>
        <begin position="393"/>
        <end position="418"/>
    </location>
</feature>
<keyword evidence="2" id="KW-0812">Transmembrane</keyword>
<feature type="transmembrane region" description="Helical" evidence="2">
    <location>
        <begin position="369"/>
        <end position="387"/>
    </location>
</feature>
<name>T1GEG1_MEGSC</name>
<feature type="transmembrane region" description="Helical" evidence="2">
    <location>
        <begin position="336"/>
        <end position="357"/>
    </location>
</feature>
<dbReference type="GO" id="GO:0015293">
    <property type="term" value="F:symporter activity"/>
    <property type="evidence" value="ECO:0007669"/>
    <property type="project" value="InterPro"/>
</dbReference>
<organism evidence="3 4">
    <name type="scientific">Megaselia scalaris</name>
    <name type="common">Humpbacked fly</name>
    <name type="synonym">Phora scalaris</name>
    <dbReference type="NCBI Taxonomy" id="36166"/>
    <lineage>
        <taxon>Eukaryota</taxon>
        <taxon>Metazoa</taxon>
        <taxon>Ecdysozoa</taxon>
        <taxon>Arthropoda</taxon>
        <taxon>Hexapoda</taxon>
        <taxon>Insecta</taxon>
        <taxon>Pterygota</taxon>
        <taxon>Neoptera</taxon>
        <taxon>Endopterygota</taxon>
        <taxon>Diptera</taxon>
        <taxon>Brachycera</taxon>
        <taxon>Muscomorpha</taxon>
        <taxon>Platypezoidea</taxon>
        <taxon>Phoridae</taxon>
        <taxon>Megaseliini</taxon>
        <taxon>Megaselia</taxon>
    </lineage>
</organism>
<evidence type="ECO:0008006" key="5">
    <source>
        <dbReference type="Google" id="ProtNLM"/>
    </source>
</evidence>
<dbReference type="AlphaFoldDB" id="T1GEG1"/>
<accession>T1GEG1</accession>
<feature type="transmembrane region" description="Helical" evidence="2">
    <location>
        <begin position="29"/>
        <end position="47"/>
    </location>
</feature>
<keyword evidence="2" id="KW-1133">Transmembrane helix</keyword>
<evidence type="ECO:0000313" key="3">
    <source>
        <dbReference type="EnsemblMetazoa" id="MESCA001723-PA"/>
    </source>
</evidence>
<sequence>MSEASTSLLRPQSSSSLNFLQRLGYGFGHVYNDLCAAVWFSYVLLYLQKVRLLPPIEAGALVMLGQISDAVATPVVGWITDKWSTKQKWHMFGTLLIFVSFPLMFSVDPTPADPAQWWWSAVYYGAIVMVFQFAWAMVQITHLSIIPELSLTAKDRHDLSSIRYSASICSNIFVYIVAWIMFKQHTTANSLTQADGYRFRDISLILTLVGMTMTSMFHFSITFSGYAKRRLRSVESVEPQQTFHTTQVDSDTEDLISSTVESQPKLALRNLIRSPRLYQVSFLYVCARLFMTSALVYFPLWLDERATKPTDQPHRTLFNSVILSPMYMMRLEGENIQHLAIVPLVSFFASFVSSVTFKNFGRFIGSEASYLVGSGISIVGCVLIQTISDISLYQLYIIAVVFGAGSAITMVVSLSLTADLVGNNTQYGGFIYSTVTFADKLITGIIVVVVESSKCQHQSDCPHYYRYVLAGLCGISAILGYLY</sequence>
<proteinExistence type="inferred from homology"/>
<dbReference type="HOGENOM" id="CLU_030068_1_1_1"/>
<dbReference type="Pfam" id="PF13347">
    <property type="entry name" value="MFS_2"/>
    <property type="match status" value="1"/>
</dbReference>
<dbReference type="PANTHER" id="PTHR11328">
    <property type="entry name" value="MAJOR FACILITATOR SUPERFAMILY DOMAIN-CONTAINING PROTEIN"/>
    <property type="match status" value="1"/>
</dbReference>
<dbReference type="GO" id="GO:0008643">
    <property type="term" value="P:carbohydrate transport"/>
    <property type="evidence" value="ECO:0007669"/>
    <property type="project" value="InterPro"/>
</dbReference>
<comment type="similarity">
    <text evidence="1">Belongs to the major facilitator superfamily.</text>
</comment>
<feature type="transmembrane region" description="Helical" evidence="2">
    <location>
        <begin position="464"/>
        <end position="482"/>
    </location>
</feature>
<evidence type="ECO:0000256" key="1">
    <source>
        <dbReference type="ARBA" id="ARBA00008335"/>
    </source>
</evidence>
<keyword evidence="2" id="KW-0472">Membrane</keyword>
<protein>
    <recommendedName>
        <fullName evidence="5">Major facilitator superfamily (MFS) profile domain-containing protein</fullName>
    </recommendedName>
</protein>